<organism evidence="2 3">
    <name type="scientific">Polynucleobacter cosmopolitanus</name>
    <dbReference type="NCBI Taxonomy" id="351345"/>
    <lineage>
        <taxon>Bacteria</taxon>
        <taxon>Pseudomonadati</taxon>
        <taxon>Pseudomonadota</taxon>
        <taxon>Betaproteobacteria</taxon>
        <taxon>Burkholderiales</taxon>
        <taxon>Burkholderiaceae</taxon>
        <taxon>Polynucleobacter</taxon>
    </lineage>
</organism>
<proteinExistence type="predicted"/>
<keyword evidence="3" id="KW-1185">Reference proteome</keyword>
<gene>
    <name evidence="2" type="ORF">AOC33_01940</name>
</gene>
<sequence>MSSPVFLSPALISIAAILYAASFLINSYVMGSFSFSLGVSWVFLPAGFRLLLTLLLDKNGALGIAMASIAISLGFYFEDPILGIGAGVISGLAPYIAKLLVFRDSDLKQDLSQLDAKQLLNCVFVFSIVSPLMHQAWYKLHNEDSPFFEGLGVMIIGDLIGTFIVIYLAKAVIFLYKKRIFNQKA</sequence>
<evidence type="ECO:0000256" key="1">
    <source>
        <dbReference type="SAM" id="Phobius"/>
    </source>
</evidence>
<dbReference type="OrthoDB" id="8795931at2"/>
<keyword evidence="1" id="KW-0812">Transmembrane</keyword>
<accession>A0A229FVJ7</accession>
<dbReference type="Proteomes" id="UP000215188">
    <property type="component" value="Unassembled WGS sequence"/>
</dbReference>
<keyword evidence="1" id="KW-0472">Membrane</keyword>
<dbReference type="AlphaFoldDB" id="A0A229FVJ7"/>
<feature type="transmembrane region" description="Helical" evidence="1">
    <location>
        <begin position="153"/>
        <end position="176"/>
    </location>
</feature>
<dbReference type="EMBL" id="NJGG01000001">
    <property type="protein sequence ID" value="OXL15882.1"/>
    <property type="molecule type" value="Genomic_DNA"/>
</dbReference>
<evidence type="ECO:0000313" key="3">
    <source>
        <dbReference type="Proteomes" id="UP000215188"/>
    </source>
</evidence>
<protein>
    <recommendedName>
        <fullName evidence="4">MASE1 domain-containing protein</fullName>
    </recommendedName>
</protein>
<feature type="transmembrane region" description="Helical" evidence="1">
    <location>
        <begin position="30"/>
        <end position="52"/>
    </location>
</feature>
<dbReference type="RefSeq" id="WP_089514919.1">
    <property type="nucleotide sequence ID" value="NZ_NJGG01000001.1"/>
</dbReference>
<feature type="transmembrane region" description="Helical" evidence="1">
    <location>
        <begin position="83"/>
        <end position="102"/>
    </location>
</feature>
<name>A0A229FVJ7_9BURK</name>
<comment type="caution">
    <text evidence="2">The sequence shown here is derived from an EMBL/GenBank/DDBJ whole genome shotgun (WGS) entry which is preliminary data.</text>
</comment>
<keyword evidence="1" id="KW-1133">Transmembrane helix</keyword>
<evidence type="ECO:0008006" key="4">
    <source>
        <dbReference type="Google" id="ProtNLM"/>
    </source>
</evidence>
<feature type="transmembrane region" description="Helical" evidence="1">
    <location>
        <begin position="114"/>
        <end position="133"/>
    </location>
</feature>
<reference evidence="2 3" key="1">
    <citation type="submission" date="2017-06" db="EMBL/GenBank/DDBJ databases">
        <title>Reclassification of a Polynucleobacter cosmopolitanus strain isolated from tropical Lake Victoria as Polynucleobacter victoriensis comb. nov.</title>
        <authorList>
            <person name="Hahn M.W."/>
        </authorList>
    </citation>
    <scope>NUCLEOTIDE SEQUENCE [LARGE SCALE GENOMIC DNA]</scope>
    <source>
        <strain evidence="2 3">MWH-MoIso2</strain>
    </source>
</reference>
<evidence type="ECO:0000313" key="2">
    <source>
        <dbReference type="EMBL" id="OXL15882.1"/>
    </source>
</evidence>